<dbReference type="Pfam" id="PF12833">
    <property type="entry name" value="HTH_18"/>
    <property type="match status" value="1"/>
</dbReference>
<keyword evidence="4" id="KW-0812">Transmembrane</keyword>
<evidence type="ECO:0000256" key="2">
    <source>
        <dbReference type="ARBA" id="ARBA00023125"/>
    </source>
</evidence>
<dbReference type="RefSeq" id="WP_185121011.1">
    <property type="nucleotide sequence ID" value="NZ_JACJVQ010000014.1"/>
</dbReference>
<dbReference type="SUPFAM" id="SSF46689">
    <property type="entry name" value="Homeodomain-like"/>
    <property type="match status" value="1"/>
</dbReference>
<evidence type="ECO:0000256" key="1">
    <source>
        <dbReference type="ARBA" id="ARBA00023015"/>
    </source>
</evidence>
<comment type="caution">
    <text evidence="6">The sequence shown here is derived from an EMBL/GenBank/DDBJ whole genome shotgun (WGS) entry which is preliminary data.</text>
</comment>
<evidence type="ECO:0000313" key="7">
    <source>
        <dbReference type="Proteomes" id="UP000535838"/>
    </source>
</evidence>
<keyword evidence="2" id="KW-0238">DNA-binding</keyword>
<feature type="domain" description="HTH araC/xylS-type" evidence="5">
    <location>
        <begin position="682"/>
        <end position="781"/>
    </location>
</feature>
<dbReference type="PANTHER" id="PTHR43280:SF34">
    <property type="entry name" value="ARAC-FAMILY TRANSCRIPTIONAL REGULATOR"/>
    <property type="match status" value="1"/>
</dbReference>
<keyword evidence="4" id="KW-1133">Transmembrane helix</keyword>
<dbReference type="PROSITE" id="PS00041">
    <property type="entry name" value="HTH_ARAC_FAMILY_1"/>
    <property type="match status" value="1"/>
</dbReference>
<dbReference type="Gene3D" id="1.10.10.60">
    <property type="entry name" value="Homeodomain-like"/>
    <property type="match status" value="2"/>
</dbReference>
<evidence type="ECO:0000256" key="4">
    <source>
        <dbReference type="SAM" id="Phobius"/>
    </source>
</evidence>
<dbReference type="GO" id="GO:0003700">
    <property type="term" value="F:DNA-binding transcription factor activity"/>
    <property type="evidence" value="ECO:0007669"/>
    <property type="project" value="InterPro"/>
</dbReference>
<dbReference type="InterPro" id="IPR009057">
    <property type="entry name" value="Homeodomain-like_sf"/>
</dbReference>
<proteinExistence type="predicted"/>
<keyword evidence="4" id="KW-0472">Membrane</keyword>
<evidence type="ECO:0000259" key="5">
    <source>
        <dbReference type="PROSITE" id="PS01124"/>
    </source>
</evidence>
<keyword evidence="3" id="KW-0804">Transcription</keyword>
<dbReference type="InterPro" id="IPR018060">
    <property type="entry name" value="HTH_AraC"/>
</dbReference>
<evidence type="ECO:0000313" key="6">
    <source>
        <dbReference type="EMBL" id="MBB6635778.1"/>
    </source>
</evidence>
<dbReference type="AlphaFoldDB" id="A0A841T051"/>
<dbReference type="EMBL" id="JACJVQ010000014">
    <property type="protein sequence ID" value="MBB6635778.1"/>
    <property type="molecule type" value="Genomic_DNA"/>
</dbReference>
<dbReference type="Gene3D" id="6.10.340.10">
    <property type="match status" value="1"/>
</dbReference>
<name>A0A841T051_9BACL</name>
<dbReference type="InterPro" id="IPR018062">
    <property type="entry name" value="HTH_AraC-typ_CS"/>
</dbReference>
<evidence type="ECO:0000256" key="3">
    <source>
        <dbReference type="ARBA" id="ARBA00023163"/>
    </source>
</evidence>
<protein>
    <submittedName>
        <fullName evidence="6">Helix-turn-helix domain-containing protein</fullName>
    </submittedName>
</protein>
<sequence>MNKYLRKYRERKYLFRIMLSINMLIVAVMLASLVSAYWYSKKISLSSQREANEKVLSQINYNISYMNETVKNFAISLFYDNDMAHLLFSREEDRFEDTTRINKLNKTIAYNSYIHSIVFYNSKRQQYFTGGDSDIVSEGSNLMPLMEDYLSGKHPIYKMQLMPVEFIPDSRHPERTEEVFSLFLYDSLDSYSKSESVLIVNIQPEWLFEKLDLLSSRTDGSSNRIFILDQNREMYSPSGAESAELAAIRNEVYRQLDSSQREVAQFTYSYRGNKQIVNYMVNPSINWVIVDVEPYAHVMGSVEQLKAVFFTVAVVCFVLAAFASLFITKRLYSPINVLLEQTQRLPGDGEGADPLPEEKDELGYISRIYNQMIERIIGDKIRQEDNENILKSYYLRKLITASSSFTPEDWQECVRGSYVLPDLTRESVIGVLKIDQYDKHKARMSVSDLQLLQYAISNIALEILSEELRADVVNLRGEHLILLAETGELGDGIYPRLTSLLNRAQKAVREYYGITFSASLSDRVPGYGELTLHYERALDYLLYKMNFGFESVITPRMVQRILDNGESQIPPALERKFIEAVRSNKREQVLRELDRIREAVAGMSYDAVVQAVIHLGVLIKQTVREINQNKLSPVLVDLRQIDRLVFENETLDEIFGAYGTILGALFVDQKQLAENKFQVILDTIKEVVQANYSNPNLSLQEIADLLKMSPVYVGRIFKKYETISVADYINEVRMLNAVVLLENDKLQVYEISEKVGFSSQSYFFKLFKKRFGTTPKDYRIKKSVGS</sequence>
<reference evidence="6 7" key="1">
    <citation type="submission" date="2020-08" db="EMBL/GenBank/DDBJ databases">
        <title>Cohnella phylogeny.</title>
        <authorList>
            <person name="Dunlap C."/>
        </authorList>
    </citation>
    <scope>NUCLEOTIDE SEQUENCE [LARGE SCALE GENOMIC DNA]</scope>
    <source>
        <strain evidence="6 7">DSM 25241</strain>
    </source>
</reference>
<dbReference type="GO" id="GO:0043565">
    <property type="term" value="F:sequence-specific DNA binding"/>
    <property type="evidence" value="ECO:0007669"/>
    <property type="project" value="InterPro"/>
</dbReference>
<dbReference type="SMART" id="SM00342">
    <property type="entry name" value="HTH_ARAC"/>
    <property type="match status" value="1"/>
</dbReference>
<organism evidence="6 7">
    <name type="scientific">Cohnella thailandensis</name>
    <dbReference type="NCBI Taxonomy" id="557557"/>
    <lineage>
        <taxon>Bacteria</taxon>
        <taxon>Bacillati</taxon>
        <taxon>Bacillota</taxon>
        <taxon>Bacilli</taxon>
        <taxon>Bacillales</taxon>
        <taxon>Paenibacillaceae</taxon>
        <taxon>Cohnella</taxon>
    </lineage>
</organism>
<gene>
    <name evidence="6" type="ORF">H7B67_16790</name>
</gene>
<dbReference type="PROSITE" id="PS01124">
    <property type="entry name" value="HTH_ARAC_FAMILY_2"/>
    <property type="match status" value="1"/>
</dbReference>
<accession>A0A841T051</accession>
<keyword evidence="1" id="KW-0805">Transcription regulation</keyword>
<dbReference type="PANTHER" id="PTHR43280">
    <property type="entry name" value="ARAC-FAMILY TRANSCRIPTIONAL REGULATOR"/>
    <property type="match status" value="1"/>
</dbReference>
<dbReference type="PRINTS" id="PR00032">
    <property type="entry name" value="HTHARAC"/>
</dbReference>
<dbReference type="InterPro" id="IPR020449">
    <property type="entry name" value="Tscrpt_reg_AraC-type_HTH"/>
</dbReference>
<keyword evidence="7" id="KW-1185">Reference proteome</keyword>
<dbReference type="Proteomes" id="UP000535838">
    <property type="component" value="Unassembled WGS sequence"/>
</dbReference>
<feature type="transmembrane region" description="Helical" evidence="4">
    <location>
        <begin position="21"/>
        <end position="39"/>
    </location>
</feature>